<proteinExistence type="predicted"/>
<gene>
    <name evidence="2" type="ORF">pdam_00013346</name>
</gene>
<name>A0A3M6U7J7_POCDA</name>
<dbReference type="EMBL" id="RCHS01002141">
    <property type="protein sequence ID" value="RMX49438.1"/>
    <property type="molecule type" value="Genomic_DNA"/>
</dbReference>
<protein>
    <submittedName>
        <fullName evidence="2">Uncharacterized protein</fullName>
    </submittedName>
</protein>
<organism evidence="2 3">
    <name type="scientific">Pocillopora damicornis</name>
    <name type="common">Cauliflower coral</name>
    <name type="synonym">Millepora damicornis</name>
    <dbReference type="NCBI Taxonomy" id="46731"/>
    <lineage>
        <taxon>Eukaryota</taxon>
        <taxon>Metazoa</taxon>
        <taxon>Cnidaria</taxon>
        <taxon>Anthozoa</taxon>
        <taxon>Hexacorallia</taxon>
        <taxon>Scleractinia</taxon>
        <taxon>Astrocoeniina</taxon>
        <taxon>Pocilloporidae</taxon>
        <taxon>Pocillopora</taxon>
    </lineage>
</organism>
<dbReference type="Proteomes" id="UP000275408">
    <property type="component" value="Unassembled WGS sequence"/>
</dbReference>
<reference evidence="2 3" key="1">
    <citation type="journal article" date="2018" name="Sci. Rep.">
        <title>Comparative analysis of the Pocillopora damicornis genome highlights role of immune system in coral evolution.</title>
        <authorList>
            <person name="Cunning R."/>
            <person name="Bay R.A."/>
            <person name="Gillette P."/>
            <person name="Baker A.C."/>
            <person name="Traylor-Knowles N."/>
        </authorList>
    </citation>
    <scope>NUCLEOTIDE SEQUENCE [LARGE SCALE GENOMIC DNA]</scope>
    <source>
        <strain evidence="2">RSMAS</strain>
        <tissue evidence="2">Whole animal</tissue>
    </source>
</reference>
<evidence type="ECO:0000313" key="2">
    <source>
        <dbReference type="EMBL" id="RMX49438.1"/>
    </source>
</evidence>
<accession>A0A3M6U7J7</accession>
<dbReference type="AlphaFoldDB" id="A0A3M6U7J7"/>
<comment type="caution">
    <text evidence="2">The sequence shown here is derived from an EMBL/GenBank/DDBJ whole genome shotgun (WGS) entry which is preliminary data.</text>
</comment>
<evidence type="ECO:0000313" key="3">
    <source>
        <dbReference type="Proteomes" id="UP000275408"/>
    </source>
</evidence>
<feature type="non-terminal residue" evidence="2">
    <location>
        <position position="196"/>
    </location>
</feature>
<keyword evidence="3" id="KW-1185">Reference proteome</keyword>
<evidence type="ECO:0000256" key="1">
    <source>
        <dbReference type="SAM" id="MobiDB-lite"/>
    </source>
</evidence>
<sequence>MKENHELQLGTPNESRVKLAYKGYVSAFLMIFCVSYNMNPPKMTSPPYVTTDCKPTATIELAGRNNVPEIPTEHVLQENNKHIPRHAIHTPPRPMAKGPPHDRNLPSGAQAAVRDKAPTTPPVTAAALSTNGPPSNMRGAIRFACTLRPNFAYDHIRIFVNLPTQAMCFAFSPASYGKLIHNIELPIVAIIPPPTT</sequence>
<feature type="region of interest" description="Disordered" evidence="1">
    <location>
        <begin position="89"/>
        <end position="132"/>
    </location>
</feature>